<evidence type="ECO:0000256" key="4">
    <source>
        <dbReference type="ARBA" id="ARBA00017099"/>
    </source>
</evidence>
<evidence type="ECO:0000259" key="7">
    <source>
        <dbReference type="Pfam" id="PF04321"/>
    </source>
</evidence>
<dbReference type="EC" id="1.1.1.133" evidence="3 6"/>
<evidence type="ECO:0000256" key="2">
    <source>
        <dbReference type="ARBA" id="ARBA00010944"/>
    </source>
</evidence>
<evidence type="ECO:0000256" key="3">
    <source>
        <dbReference type="ARBA" id="ARBA00012929"/>
    </source>
</evidence>
<keyword evidence="6" id="KW-0521">NADP</keyword>
<dbReference type="AlphaFoldDB" id="A0A838ZNE5"/>
<dbReference type="Gene3D" id="3.90.25.10">
    <property type="entry name" value="UDP-galactose 4-epimerase, domain 1"/>
    <property type="match status" value="1"/>
</dbReference>
<evidence type="ECO:0000313" key="9">
    <source>
        <dbReference type="Proteomes" id="UP000552241"/>
    </source>
</evidence>
<evidence type="ECO:0000256" key="6">
    <source>
        <dbReference type="RuleBase" id="RU364082"/>
    </source>
</evidence>
<evidence type="ECO:0000313" key="8">
    <source>
        <dbReference type="EMBL" id="MBA5629206.1"/>
    </source>
</evidence>
<dbReference type="InterPro" id="IPR036291">
    <property type="entry name" value="NAD(P)-bd_dom_sf"/>
</dbReference>
<accession>A0A838ZNE5</accession>
<dbReference type="Proteomes" id="UP000552241">
    <property type="component" value="Unassembled WGS sequence"/>
</dbReference>
<dbReference type="CDD" id="cd05254">
    <property type="entry name" value="dTDP_HR_like_SDR_e"/>
    <property type="match status" value="1"/>
</dbReference>
<evidence type="ECO:0000256" key="1">
    <source>
        <dbReference type="ARBA" id="ARBA00004781"/>
    </source>
</evidence>
<reference evidence="8 9" key="1">
    <citation type="submission" date="2020-07" db="EMBL/GenBank/DDBJ databases">
        <title>Moheibacter lacus sp. nov., a member of the family Flavobacteriaceae isolated from freshwater lake sediment.</title>
        <authorList>
            <person name="Liu Y."/>
        </authorList>
    </citation>
    <scope>NUCLEOTIDE SEQUENCE [LARGE SCALE GENOMIC DNA]</scope>
    <source>
        <strain evidence="8 9">BDHS18</strain>
    </source>
</reference>
<dbReference type="InterPro" id="IPR029903">
    <property type="entry name" value="RmlD-like-bd"/>
</dbReference>
<dbReference type="GO" id="GO:0019305">
    <property type="term" value="P:dTDP-rhamnose biosynthetic process"/>
    <property type="evidence" value="ECO:0007669"/>
    <property type="project" value="UniProtKB-UniPathway"/>
</dbReference>
<dbReference type="Pfam" id="PF04321">
    <property type="entry name" value="RmlD_sub_bind"/>
    <property type="match status" value="1"/>
</dbReference>
<comment type="pathway">
    <text evidence="1 6">Carbohydrate biosynthesis; dTDP-L-rhamnose biosynthesis.</text>
</comment>
<dbReference type="Gene3D" id="3.40.50.720">
    <property type="entry name" value="NAD(P)-binding Rossmann-like Domain"/>
    <property type="match status" value="1"/>
</dbReference>
<dbReference type="InterPro" id="IPR005913">
    <property type="entry name" value="dTDP_dehydrorham_reduct"/>
</dbReference>
<keyword evidence="9" id="KW-1185">Reference proteome</keyword>
<dbReference type="EMBL" id="JACDZE010000001">
    <property type="protein sequence ID" value="MBA5629206.1"/>
    <property type="molecule type" value="Genomic_DNA"/>
</dbReference>
<organism evidence="8 9">
    <name type="scientific">Moheibacter lacus</name>
    <dbReference type="NCBI Taxonomy" id="2745851"/>
    <lineage>
        <taxon>Bacteria</taxon>
        <taxon>Pseudomonadati</taxon>
        <taxon>Bacteroidota</taxon>
        <taxon>Flavobacteriia</taxon>
        <taxon>Flavobacteriales</taxon>
        <taxon>Weeksellaceae</taxon>
        <taxon>Moheibacter</taxon>
    </lineage>
</organism>
<proteinExistence type="inferred from homology"/>
<dbReference type="GO" id="GO:0008831">
    <property type="term" value="F:dTDP-4-dehydrorhamnose reductase activity"/>
    <property type="evidence" value="ECO:0007669"/>
    <property type="project" value="UniProtKB-EC"/>
</dbReference>
<dbReference type="GO" id="GO:0005829">
    <property type="term" value="C:cytosol"/>
    <property type="evidence" value="ECO:0007669"/>
    <property type="project" value="TreeGrafter"/>
</dbReference>
<dbReference type="RefSeq" id="WP_182042770.1">
    <property type="nucleotide sequence ID" value="NZ_JACDZE010000001.1"/>
</dbReference>
<comment type="catalytic activity">
    <reaction evidence="5">
        <text>dTDP-beta-L-rhamnose + NADP(+) = dTDP-4-dehydro-beta-L-rhamnose + NADPH + H(+)</text>
        <dbReference type="Rhea" id="RHEA:21796"/>
        <dbReference type="ChEBI" id="CHEBI:15378"/>
        <dbReference type="ChEBI" id="CHEBI:57510"/>
        <dbReference type="ChEBI" id="CHEBI:57783"/>
        <dbReference type="ChEBI" id="CHEBI:58349"/>
        <dbReference type="ChEBI" id="CHEBI:62830"/>
        <dbReference type="EC" id="1.1.1.133"/>
    </reaction>
</comment>
<name>A0A838ZNE5_9FLAO</name>
<dbReference type="SUPFAM" id="SSF51735">
    <property type="entry name" value="NAD(P)-binding Rossmann-fold domains"/>
    <property type="match status" value="1"/>
</dbReference>
<dbReference type="NCBIfam" id="TIGR01214">
    <property type="entry name" value="rmlD"/>
    <property type="match status" value="1"/>
</dbReference>
<comment type="function">
    <text evidence="6">Catalyzes the reduction of dTDP-6-deoxy-L-lyxo-4-hexulose to yield dTDP-L-rhamnose.</text>
</comment>
<comment type="caution">
    <text evidence="8">The sequence shown here is derived from an EMBL/GenBank/DDBJ whole genome shotgun (WGS) entry which is preliminary data.</text>
</comment>
<gene>
    <name evidence="8" type="primary">rfbD</name>
    <name evidence="8" type="ORF">HU137_05405</name>
</gene>
<dbReference type="UniPathway" id="UPA00124"/>
<evidence type="ECO:0000256" key="5">
    <source>
        <dbReference type="ARBA" id="ARBA00048200"/>
    </source>
</evidence>
<comment type="similarity">
    <text evidence="2 6">Belongs to the dTDP-4-dehydrorhamnose reductase family.</text>
</comment>
<keyword evidence="6 8" id="KW-0560">Oxidoreductase</keyword>
<feature type="domain" description="RmlD-like substrate binding" evidence="7">
    <location>
        <begin position="3"/>
        <end position="258"/>
    </location>
</feature>
<dbReference type="PANTHER" id="PTHR10491:SF4">
    <property type="entry name" value="METHIONINE ADENOSYLTRANSFERASE 2 SUBUNIT BETA"/>
    <property type="match status" value="1"/>
</dbReference>
<sequence length="260" mass="29617">MKKVLVTGANGQLAKCLQDVVTENPTSNYQFLFLDRSQLDVSRKELVETFFFSNQIDFCVNCAAYTAVDLAENEAELAFKANADAVKYLAEECAEQGATLFHISTDYVFDGKSREPYLPEDKPNPINVYGKSKLEGERWALELNPRTFVIRTSWVYSPYGKNFYTTMLRLMAEKDELNIVADQIGKPTDARDLAQYLYDLIVSENHNYGIHHFSGPDQMSWFEFAQKIAKENGFTTQINPIPTSEYPTPARRPMWSVLGD</sequence>
<protein>
    <recommendedName>
        <fullName evidence="4 6">dTDP-4-dehydrorhamnose reductase</fullName>
        <ecNumber evidence="3 6">1.1.1.133</ecNumber>
    </recommendedName>
</protein>
<dbReference type="PANTHER" id="PTHR10491">
    <property type="entry name" value="DTDP-4-DEHYDRORHAMNOSE REDUCTASE"/>
    <property type="match status" value="1"/>
</dbReference>